<evidence type="ECO:0000313" key="5">
    <source>
        <dbReference type="Proteomes" id="UP000484015"/>
    </source>
</evidence>
<feature type="domain" description="Solute-binding protein family 3/N-terminal" evidence="3">
    <location>
        <begin position="22"/>
        <end position="246"/>
    </location>
</feature>
<feature type="chain" id="PRO_5026671844" evidence="2">
    <location>
        <begin position="22"/>
        <end position="247"/>
    </location>
</feature>
<feature type="signal peptide" evidence="2">
    <location>
        <begin position="1"/>
        <end position="21"/>
    </location>
</feature>
<dbReference type="PANTHER" id="PTHR35936">
    <property type="entry name" value="MEMBRANE-BOUND LYTIC MUREIN TRANSGLYCOSYLASE F"/>
    <property type="match status" value="1"/>
</dbReference>
<dbReference type="OrthoDB" id="8907081at2"/>
<evidence type="ECO:0000259" key="3">
    <source>
        <dbReference type="SMART" id="SM00062"/>
    </source>
</evidence>
<evidence type="ECO:0000256" key="2">
    <source>
        <dbReference type="SAM" id="SignalP"/>
    </source>
</evidence>
<evidence type="ECO:0000256" key="1">
    <source>
        <dbReference type="ARBA" id="ARBA00022729"/>
    </source>
</evidence>
<comment type="caution">
    <text evidence="4">The sequence shown here is derived from an EMBL/GenBank/DDBJ whole genome shotgun (WGS) entry which is preliminary data.</text>
</comment>
<evidence type="ECO:0000313" key="4">
    <source>
        <dbReference type="EMBL" id="MTW04978.1"/>
    </source>
</evidence>
<proteinExistence type="predicted"/>
<gene>
    <name evidence="4" type="ORF">GM668_23150</name>
</gene>
<dbReference type="RefSeq" id="WP_155441328.1">
    <property type="nucleotide sequence ID" value="NZ_WNLA01000019.1"/>
</dbReference>
<protein>
    <submittedName>
        <fullName evidence="4">Transporter substrate-binding domain-containing protein</fullName>
    </submittedName>
</protein>
<dbReference type="SUPFAM" id="SSF53850">
    <property type="entry name" value="Periplasmic binding protein-like II"/>
    <property type="match status" value="1"/>
</dbReference>
<sequence length="247" mass="27947">MKFLSSLALLVLLPFPAAVTAASYTCVSFEYPPLITGGAEPTGFAVELVRQVFRQMGDDVAVNLYPWERAMAMVKAGQADCIFTIYRSPVREQFLDYSHEVLAQQVVYFFARKQDAPEFNGNMDLVKGVRIGVARQINYGPRFEGFRDRLVIDEASTIEQNFRKLAAGRVDLVPSNLHTAMATLALPGMRDAADTIVRLSPPIEAVPSYIGFSRQRHLSELRDRFDSELKKFFKSDAYRAMLEKYQW</sequence>
<accession>A0A6L6Q6V7</accession>
<dbReference type="Pfam" id="PF00497">
    <property type="entry name" value="SBP_bac_3"/>
    <property type="match status" value="1"/>
</dbReference>
<dbReference type="PANTHER" id="PTHR35936:SF25">
    <property type="entry name" value="ABC TRANSPORTER SUBSTRATE-BINDING PROTEIN"/>
    <property type="match status" value="1"/>
</dbReference>
<dbReference type="Gene3D" id="3.40.190.10">
    <property type="entry name" value="Periplasmic binding protein-like II"/>
    <property type="match status" value="2"/>
</dbReference>
<keyword evidence="5" id="KW-1185">Reference proteome</keyword>
<name>A0A6L6Q6V7_9BURK</name>
<dbReference type="Proteomes" id="UP000484015">
    <property type="component" value="Unassembled WGS sequence"/>
</dbReference>
<reference evidence="4 5" key="1">
    <citation type="submission" date="2019-11" db="EMBL/GenBank/DDBJ databases">
        <title>Type strains purchased from KCTC, JCM and DSMZ.</title>
        <authorList>
            <person name="Lu H."/>
        </authorList>
    </citation>
    <scope>NUCLEOTIDE SEQUENCE [LARGE SCALE GENOMIC DNA]</scope>
    <source>
        <strain evidence="4 5">KCTC 42409</strain>
    </source>
</reference>
<keyword evidence="1 2" id="KW-0732">Signal</keyword>
<dbReference type="SMART" id="SM00062">
    <property type="entry name" value="PBPb"/>
    <property type="match status" value="1"/>
</dbReference>
<dbReference type="EMBL" id="WNLA01000019">
    <property type="protein sequence ID" value="MTW04978.1"/>
    <property type="molecule type" value="Genomic_DNA"/>
</dbReference>
<organism evidence="4 5">
    <name type="scientific">Pseudoduganella ginsengisoli</name>
    <dbReference type="NCBI Taxonomy" id="1462440"/>
    <lineage>
        <taxon>Bacteria</taxon>
        <taxon>Pseudomonadati</taxon>
        <taxon>Pseudomonadota</taxon>
        <taxon>Betaproteobacteria</taxon>
        <taxon>Burkholderiales</taxon>
        <taxon>Oxalobacteraceae</taxon>
        <taxon>Telluria group</taxon>
        <taxon>Pseudoduganella</taxon>
    </lineage>
</organism>
<dbReference type="InterPro" id="IPR001638">
    <property type="entry name" value="Solute-binding_3/MltF_N"/>
</dbReference>
<dbReference type="AlphaFoldDB" id="A0A6L6Q6V7"/>